<reference evidence="1 2" key="1">
    <citation type="submission" date="2024-03" db="EMBL/GenBank/DDBJ databases">
        <title>Bacilli Hybrid Assemblies.</title>
        <authorList>
            <person name="Kovac J."/>
        </authorList>
    </citation>
    <scope>NUCLEOTIDE SEQUENCE [LARGE SCALE GENOMIC DNA]</scope>
    <source>
        <strain evidence="1 2">FSL M8-0022</strain>
    </source>
</reference>
<dbReference type="EMBL" id="JBBYAK010000001">
    <property type="protein sequence ID" value="MEL3959084.1"/>
    <property type="molecule type" value="Genomic_DNA"/>
</dbReference>
<dbReference type="RefSeq" id="WP_268754112.1">
    <property type="nucleotide sequence ID" value="NZ_CP155466.1"/>
</dbReference>
<protein>
    <submittedName>
        <fullName evidence="1">Uncharacterized protein</fullName>
    </submittedName>
</protein>
<evidence type="ECO:0000313" key="1">
    <source>
        <dbReference type="EMBL" id="MEL3959084.1"/>
    </source>
</evidence>
<gene>
    <name evidence="1" type="ORF">NST17_18170</name>
</gene>
<dbReference type="Proteomes" id="UP001459714">
    <property type="component" value="Unassembled WGS sequence"/>
</dbReference>
<keyword evidence="2" id="KW-1185">Reference proteome</keyword>
<sequence length="41" mass="4875">MKANLFYCYFEVGDGKFWRRNSPVILVAILSREMPEFDDES</sequence>
<proteinExistence type="predicted"/>
<name>A0ABU9K209_9BACI</name>
<evidence type="ECO:0000313" key="2">
    <source>
        <dbReference type="Proteomes" id="UP001459714"/>
    </source>
</evidence>
<comment type="caution">
    <text evidence="1">The sequence shown here is derived from an EMBL/GenBank/DDBJ whole genome shotgun (WGS) entry which is preliminary data.</text>
</comment>
<accession>A0ABU9K209</accession>
<organism evidence="1 2">
    <name type="scientific">Caldifermentibacillus hisashii</name>
    <dbReference type="NCBI Taxonomy" id="996558"/>
    <lineage>
        <taxon>Bacteria</taxon>
        <taxon>Bacillati</taxon>
        <taxon>Bacillota</taxon>
        <taxon>Bacilli</taxon>
        <taxon>Bacillales</taxon>
        <taxon>Bacillaceae</taxon>
        <taxon>Caldifermentibacillus</taxon>
    </lineage>
</organism>